<dbReference type="PROSITE" id="PS00517">
    <property type="entry name" value="RNASE_3_1"/>
    <property type="match status" value="1"/>
</dbReference>
<keyword evidence="1" id="KW-0694">RNA-binding</keyword>
<feature type="domain" description="RNase III" evidence="2">
    <location>
        <begin position="230"/>
        <end position="303"/>
    </location>
</feature>
<dbReference type="PANTHER" id="PTHR11207:SF0">
    <property type="entry name" value="RIBONUCLEASE 3"/>
    <property type="match status" value="1"/>
</dbReference>
<dbReference type="CDD" id="cd00593">
    <property type="entry name" value="RIBOc"/>
    <property type="match status" value="2"/>
</dbReference>
<dbReference type="SMART" id="SM00535">
    <property type="entry name" value="RIBOc"/>
    <property type="match status" value="2"/>
</dbReference>
<dbReference type="GO" id="GO:0004525">
    <property type="term" value="F:ribonuclease III activity"/>
    <property type="evidence" value="ECO:0007669"/>
    <property type="project" value="InterPro"/>
</dbReference>
<organism evidence="3">
    <name type="scientific">Hydra vulgaris</name>
    <name type="common">Hydra</name>
    <name type="synonym">Hydra attenuata</name>
    <dbReference type="NCBI Taxonomy" id="6087"/>
    <lineage>
        <taxon>Eukaryota</taxon>
        <taxon>Metazoa</taxon>
        <taxon>Cnidaria</taxon>
        <taxon>Hydrozoa</taxon>
        <taxon>Hydroidolina</taxon>
        <taxon>Anthoathecata</taxon>
        <taxon>Aplanulata</taxon>
        <taxon>Hydridae</taxon>
        <taxon>Hydra</taxon>
    </lineage>
</organism>
<dbReference type="InterPro" id="IPR036389">
    <property type="entry name" value="RNase_III_sf"/>
</dbReference>
<name>T2M5A6_HYDVU</name>
<feature type="non-terminal residue" evidence="3">
    <location>
        <position position="1"/>
    </location>
</feature>
<dbReference type="OrthoDB" id="67027at2759"/>
<dbReference type="GO" id="GO:0010468">
    <property type="term" value="P:regulation of gene expression"/>
    <property type="evidence" value="ECO:0007669"/>
    <property type="project" value="TreeGrafter"/>
</dbReference>
<evidence type="ECO:0000256" key="1">
    <source>
        <dbReference type="ARBA" id="ARBA00022884"/>
    </source>
</evidence>
<gene>
    <name evidence="3" type="primary">DROSHA</name>
</gene>
<proteinExistence type="evidence at transcript level"/>
<dbReference type="PANTHER" id="PTHR11207">
    <property type="entry name" value="RIBONUCLEASE III"/>
    <property type="match status" value="1"/>
</dbReference>
<accession>T2M5A6</accession>
<dbReference type="GO" id="GO:0006396">
    <property type="term" value="P:RNA processing"/>
    <property type="evidence" value="ECO:0007669"/>
    <property type="project" value="InterPro"/>
</dbReference>
<protein>
    <submittedName>
        <fullName evidence="3">Ribonuclease 3</fullName>
    </submittedName>
</protein>
<dbReference type="GO" id="GO:0003725">
    <property type="term" value="F:double-stranded RNA binding"/>
    <property type="evidence" value="ECO:0007669"/>
    <property type="project" value="TreeGrafter"/>
</dbReference>
<dbReference type="SUPFAM" id="SSF69065">
    <property type="entry name" value="RNase III domain-like"/>
    <property type="match status" value="2"/>
</dbReference>
<reference evidence="3" key="1">
    <citation type="journal article" date="2013" name="Genome Biol. Evol.">
        <title>Punctuated emergences of genetic and phenotypic innovations in eumetazoan, bilaterian, euteleostome, and hominidae ancestors.</title>
        <authorList>
            <person name="Wenger Y."/>
            <person name="Galliot B."/>
        </authorList>
    </citation>
    <scope>NUCLEOTIDE SEQUENCE</scope>
    <source>
        <tissue evidence="3">Whole animals</tissue>
    </source>
</reference>
<evidence type="ECO:0000313" key="3">
    <source>
        <dbReference type="EMBL" id="CDG67107.1"/>
    </source>
</evidence>
<dbReference type="PROSITE" id="PS50142">
    <property type="entry name" value="RNASE_3_2"/>
    <property type="match status" value="2"/>
</dbReference>
<dbReference type="Gene3D" id="1.10.1520.10">
    <property type="entry name" value="Ribonuclease III domain"/>
    <property type="match status" value="2"/>
</dbReference>
<sequence>MRIYEGQLIGRSLMIEQYVTKSPCYCVMRHCVPTEWSESVIVWESVKHNKEVMKKIGTYPIEQIGEFILIRSLKIGGAIQLSEQKSNVLTVDNGMILKDPTFPEDVFQQYRSAAGIHRWMITQFPTTSAEWIHNLRVKDQKWVDVRVDSKGYYKTGLKWDVCQVALTHASFLDQSSMTSTLCNSLQNLGKKKPVVEKISRPQNLGFKRKGIVNFTNVMAFLFSKQETKSSMHLFLMFPEKGPGKLSIFRSGLVQGEHLRTIANKLNLVDFLLVKHRSQVLQNLGYFLGNAVEAVIGAVYLDAGLEKADSLITNLYFNDDEELSTIWNKYKKDPLQIEYESGDRHLIKDSLTLQKFVTLEKKIGVEFTHISLLVKALTHSVKGLDDETITRGNYEQLEFLGDAILKYICSDYLYKHFPNHQEGHLTLLRISLINLKCLAKASEEIDLIKYIVFHPNHEPSTTNEKTFSDVFEAFLAALHLDKGLLHCQKLIEVCILSRLKEFILSQDWLEPKSQLQQCCNTYYNKTKPDKVEHPVYKRIKLSTINGVQNFKVGVYFNGKRLGTGQGRSWVKVIYKYQ</sequence>
<dbReference type="GO" id="GO:0005634">
    <property type="term" value="C:nucleus"/>
    <property type="evidence" value="ECO:0007669"/>
    <property type="project" value="TreeGrafter"/>
</dbReference>
<dbReference type="InterPro" id="IPR000999">
    <property type="entry name" value="RNase_III_dom"/>
</dbReference>
<dbReference type="AlphaFoldDB" id="T2M5A6"/>
<evidence type="ECO:0000259" key="2">
    <source>
        <dbReference type="PROSITE" id="PS50142"/>
    </source>
</evidence>
<dbReference type="EMBL" id="HAAD01000875">
    <property type="protein sequence ID" value="CDG67107.1"/>
    <property type="molecule type" value="mRNA"/>
</dbReference>
<dbReference type="Pfam" id="PF14622">
    <property type="entry name" value="Ribonucleas_3_3"/>
    <property type="match status" value="1"/>
</dbReference>
<feature type="domain" description="RNase III" evidence="2">
    <location>
        <begin position="355"/>
        <end position="482"/>
    </location>
</feature>
<dbReference type="Gene3D" id="3.30.160.20">
    <property type="match status" value="1"/>
</dbReference>
<dbReference type="Pfam" id="PF00636">
    <property type="entry name" value="Ribonuclease_3"/>
    <property type="match status" value="1"/>
</dbReference>
<dbReference type="SUPFAM" id="SSF54768">
    <property type="entry name" value="dsRNA-binding domain-like"/>
    <property type="match status" value="1"/>
</dbReference>